<dbReference type="FunFam" id="3.40.50.2000:FF:000072">
    <property type="entry name" value="Glycosyl transferase"/>
    <property type="match status" value="1"/>
</dbReference>
<dbReference type="Pfam" id="PF06722">
    <property type="entry name" value="EryCIII-like_C"/>
    <property type="match status" value="1"/>
</dbReference>
<dbReference type="Proteomes" id="UP000238205">
    <property type="component" value="Unassembled WGS sequence"/>
</dbReference>
<evidence type="ECO:0000313" key="5">
    <source>
        <dbReference type="EMBL" id="PRY82863.1"/>
    </source>
</evidence>
<dbReference type="PANTHER" id="PTHR21015:SF22">
    <property type="entry name" value="GLYCOSYLTRANSFERASE"/>
    <property type="match status" value="1"/>
</dbReference>
<keyword evidence="2 5" id="KW-0808">Transferase</keyword>
<organism evidence="5 6">
    <name type="scientific">Alkalibacterium olivapovliticus</name>
    <dbReference type="NCBI Taxonomy" id="99907"/>
    <lineage>
        <taxon>Bacteria</taxon>
        <taxon>Bacillati</taxon>
        <taxon>Bacillota</taxon>
        <taxon>Bacilli</taxon>
        <taxon>Lactobacillales</taxon>
        <taxon>Carnobacteriaceae</taxon>
        <taxon>Alkalibacterium</taxon>
    </lineage>
</organism>
<dbReference type="InterPro" id="IPR035595">
    <property type="entry name" value="UDP_glycos_trans_CS"/>
</dbReference>
<dbReference type="AlphaFoldDB" id="A0A2T0W833"/>
<comment type="similarity">
    <text evidence="1">Belongs to the UDP-glycosyltransferase family.</text>
</comment>
<keyword evidence="6" id="KW-1185">Reference proteome</keyword>
<evidence type="ECO:0000256" key="1">
    <source>
        <dbReference type="ARBA" id="ARBA00009995"/>
    </source>
</evidence>
<dbReference type="SUPFAM" id="SSF53756">
    <property type="entry name" value="UDP-Glycosyltransferase/glycogen phosphorylase"/>
    <property type="match status" value="1"/>
</dbReference>
<dbReference type="GO" id="GO:0016758">
    <property type="term" value="F:hexosyltransferase activity"/>
    <property type="evidence" value="ECO:0007669"/>
    <property type="project" value="InterPro"/>
</dbReference>
<evidence type="ECO:0000259" key="4">
    <source>
        <dbReference type="Pfam" id="PF06722"/>
    </source>
</evidence>
<evidence type="ECO:0000256" key="2">
    <source>
        <dbReference type="ARBA" id="ARBA00022679"/>
    </source>
</evidence>
<name>A0A2T0W833_9LACT</name>
<dbReference type="GO" id="GO:0008194">
    <property type="term" value="F:UDP-glycosyltransferase activity"/>
    <property type="evidence" value="ECO:0007669"/>
    <property type="project" value="InterPro"/>
</dbReference>
<evidence type="ECO:0000313" key="6">
    <source>
        <dbReference type="Proteomes" id="UP000238205"/>
    </source>
</evidence>
<dbReference type="InterPro" id="IPR006326">
    <property type="entry name" value="UDPGT_MGT-like"/>
</dbReference>
<reference evidence="5 6" key="1">
    <citation type="submission" date="2018-03" db="EMBL/GenBank/DDBJ databases">
        <title>Genomic Encyclopedia of Archaeal and Bacterial Type Strains, Phase II (KMG-II): from individual species to whole genera.</title>
        <authorList>
            <person name="Goeker M."/>
        </authorList>
    </citation>
    <scope>NUCLEOTIDE SEQUENCE [LARGE SCALE GENOMIC DNA]</scope>
    <source>
        <strain evidence="5 6">DSM 13175</strain>
    </source>
</reference>
<dbReference type="EMBL" id="PVTO01000008">
    <property type="protein sequence ID" value="PRY82863.1"/>
    <property type="molecule type" value="Genomic_DNA"/>
</dbReference>
<dbReference type="RefSeq" id="WP_106192587.1">
    <property type="nucleotide sequence ID" value="NZ_PVTO01000008.1"/>
</dbReference>
<proteinExistence type="inferred from homology"/>
<protein>
    <submittedName>
        <fullName evidence="5">MGT family glycosyltransferase</fullName>
    </submittedName>
</protein>
<dbReference type="Gene3D" id="3.40.50.2000">
    <property type="entry name" value="Glycogen Phosphorylase B"/>
    <property type="match status" value="2"/>
</dbReference>
<dbReference type="CDD" id="cd03784">
    <property type="entry name" value="GT1_Gtf-like"/>
    <property type="match status" value="1"/>
</dbReference>
<dbReference type="NCBIfam" id="TIGR01426">
    <property type="entry name" value="MGT"/>
    <property type="match status" value="1"/>
</dbReference>
<dbReference type="InterPro" id="IPR002213">
    <property type="entry name" value="UDP_glucos_trans"/>
</dbReference>
<gene>
    <name evidence="5" type="ORF">CLV38_10873</name>
</gene>
<dbReference type="PANTHER" id="PTHR21015">
    <property type="entry name" value="UDP-N-ACETYLGLUCOSAMINE--N-ACETYLMURAMYL-(PENTAPEPTIDE) PYROPHOSPHORYL-UNDECAPRENOL N-ACETYLGLUCOSAMINE TRANSFERASE 1"/>
    <property type="match status" value="1"/>
</dbReference>
<dbReference type="OrthoDB" id="6620093at2"/>
<comment type="caution">
    <text evidence="5">The sequence shown here is derived from an EMBL/GenBank/DDBJ whole genome shotgun (WGS) entry which is preliminary data.</text>
</comment>
<evidence type="ECO:0000256" key="3">
    <source>
        <dbReference type="ARBA" id="ARBA00023136"/>
    </source>
</evidence>
<sequence length="384" mass="42834">MKIAWFCIPAHGHTNPTLDIVGEMTEAGHEIVYFSFETFKEKIENAGATFISCDGYDFDMDDKENADRVGKDIAFAVELMVNSTLALDKMITAKVKEINPDVIISDSVAYWGKMVATKFNIPYVSSTTTFAFNQYSSKYMVHGISDVFKLIFSMPKVTKQIRRLKGNGYPVKGIMDIVKNDNNTHTIVYTSKAFQPCSETFSDNYCFIGPSIRPIEKPMEKKALRTIYISMGTVVEDSNFFRNCIEALRNTDYQVIISLGQRDEPLSDLPDNIEVYDFVDQMAVLTITDVFITHCGMNSVSEALYYQVPLVMFPQTREQGAVAKRTSELGAGAILNSSNPSAIAKCVSDVIGNTKYKEATADISKSFKESGGKEKAKEFLEALL</sequence>
<accession>A0A2T0W833</accession>
<dbReference type="InterPro" id="IPR010610">
    <property type="entry name" value="EryCIII-like_C"/>
</dbReference>
<feature type="domain" description="Erythromycin biosynthesis protein CIII-like C-terminal" evidence="4">
    <location>
        <begin position="245"/>
        <end position="364"/>
    </location>
</feature>
<keyword evidence="3" id="KW-0472">Membrane</keyword>
<dbReference type="PROSITE" id="PS00375">
    <property type="entry name" value="UDPGT"/>
    <property type="match status" value="1"/>
</dbReference>